<keyword evidence="8" id="KW-0418">Kinase</keyword>
<dbReference type="PANTHER" id="PTHR45436:SF14">
    <property type="entry name" value="SENSOR PROTEIN QSEC"/>
    <property type="match status" value="1"/>
</dbReference>
<protein>
    <recommendedName>
        <fullName evidence="3">histidine kinase</fullName>
        <ecNumber evidence="3">2.7.13.3</ecNumber>
    </recommendedName>
</protein>
<dbReference type="InterPro" id="IPR003660">
    <property type="entry name" value="HAMP_dom"/>
</dbReference>
<dbReference type="InterPro" id="IPR036890">
    <property type="entry name" value="HATPase_C_sf"/>
</dbReference>
<keyword evidence="16" id="KW-1185">Reference proteome</keyword>
<accession>A0ABT5IZJ4</accession>
<dbReference type="PROSITE" id="PS50109">
    <property type="entry name" value="HIS_KIN"/>
    <property type="match status" value="1"/>
</dbReference>
<dbReference type="Gene3D" id="3.30.565.10">
    <property type="entry name" value="Histidine kinase-like ATPase, C-terminal domain"/>
    <property type="match status" value="1"/>
</dbReference>
<dbReference type="Proteomes" id="UP001219956">
    <property type="component" value="Unassembled WGS sequence"/>
</dbReference>
<dbReference type="SUPFAM" id="SSF47384">
    <property type="entry name" value="Homodimeric domain of signal transducing histidine kinase"/>
    <property type="match status" value="1"/>
</dbReference>
<dbReference type="PROSITE" id="PS50885">
    <property type="entry name" value="HAMP"/>
    <property type="match status" value="1"/>
</dbReference>
<feature type="domain" description="HAMP" evidence="14">
    <location>
        <begin position="165"/>
        <end position="216"/>
    </location>
</feature>
<dbReference type="PANTHER" id="PTHR45436">
    <property type="entry name" value="SENSOR HISTIDINE KINASE YKOH"/>
    <property type="match status" value="1"/>
</dbReference>
<dbReference type="EC" id="2.7.13.3" evidence="3"/>
<dbReference type="GO" id="GO:0005524">
    <property type="term" value="F:ATP binding"/>
    <property type="evidence" value="ECO:0007669"/>
    <property type="project" value="UniProtKB-KW"/>
</dbReference>
<dbReference type="InterPro" id="IPR050428">
    <property type="entry name" value="TCS_sensor_his_kinase"/>
</dbReference>
<evidence type="ECO:0000256" key="5">
    <source>
        <dbReference type="ARBA" id="ARBA00022679"/>
    </source>
</evidence>
<organism evidence="15 16">
    <name type="scientific">Vogesella aquatica</name>
    <dbReference type="NCBI Taxonomy" id="2984206"/>
    <lineage>
        <taxon>Bacteria</taxon>
        <taxon>Pseudomonadati</taxon>
        <taxon>Pseudomonadota</taxon>
        <taxon>Betaproteobacteria</taxon>
        <taxon>Neisseriales</taxon>
        <taxon>Chromobacteriaceae</taxon>
        <taxon>Vogesella</taxon>
    </lineage>
</organism>
<keyword evidence="6 12" id="KW-0812">Transmembrane</keyword>
<evidence type="ECO:0000313" key="15">
    <source>
        <dbReference type="EMBL" id="MDC7717987.1"/>
    </source>
</evidence>
<gene>
    <name evidence="15" type="ORF">PQU95_12280</name>
</gene>
<feature type="domain" description="Histidine kinase" evidence="13">
    <location>
        <begin position="224"/>
        <end position="432"/>
    </location>
</feature>
<evidence type="ECO:0000256" key="6">
    <source>
        <dbReference type="ARBA" id="ARBA00022692"/>
    </source>
</evidence>
<evidence type="ECO:0000256" key="7">
    <source>
        <dbReference type="ARBA" id="ARBA00022741"/>
    </source>
</evidence>
<evidence type="ECO:0000259" key="14">
    <source>
        <dbReference type="PROSITE" id="PS50885"/>
    </source>
</evidence>
<evidence type="ECO:0000256" key="12">
    <source>
        <dbReference type="SAM" id="Phobius"/>
    </source>
</evidence>
<evidence type="ECO:0000256" key="4">
    <source>
        <dbReference type="ARBA" id="ARBA00022553"/>
    </source>
</evidence>
<sequence length="432" mass="47348">MSHSLRGTVGRSLLKTITPLWLLACLLVGLLAHHEVSELYDEQQQLFARQLYHTLPQLKSGASNARHEENADHQAVAIWDGQARALVADTDGMQLSPRPGFTGFVTSLHDKEIWRVYYYSGEQGTVAVAQEEGERWELMRGLLLTQLLWLIILPVAMLAIWWALGRGLSPLVLIRQQLQQRSTDDDTPLPTDVPSEIRPLIDAMNQLIARVASTLQHERRFTADAAHELRSPLAGLRVQAELVQLLDEPAARQAAIGKVLASVDRASHLVDELLALSRLEQQQTLPFAPLSWPAIAEQAMAEVAAAATQRGTRLCLQLDGHGPLADGDASLLQLLLRNLLDNAVRYSPPGSQVALQIGPQQIQVLDNGPGIAAEHLARIGERFYRPAGQDASGSGLGLSIVGRIASLHRLQLAWHNRPEGGLCVTLQPRATQ</sequence>
<keyword evidence="10 12" id="KW-1133">Transmembrane helix</keyword>
<dbReference type="InterPro" id="IPR036097">
    <property type="entry name" value="HisK_dim/P_sf"/>
</dbReference>
<evidence type="ECO:0000259" key="13">
    <source>
        <dbReference type="PROSITE" id="PS50109"/>
    </source>
</evidence>
<dbReference type="InterPro" id="IPR003594">
    <property type="entry name" value="HATPase_dom"/>
</dbReference>
<dbReference type="EMBL" id="JAQQLF010000014">
    <property type="protein sequence ID" value="MDC7717987.1"/>
    <property type="molecule type" value="Genomic_DNA"/>
</dbReference>
<evidence type="ECO:0000256" key="10">
    <source>
        <dbReference type="ARBA" id="ARBA00022989"/>
    </source>
</evidence>
<dbReference type="Pfam" id="PF00512">
    <property type="entry name" value="HisKA"/>
    <property type="match status" value="1"/>
</dbReference>
<evidence type="ECO:0000256" key="8">
    <source>
        <dbReference type="ARBA" id="ARBA00022777"/>
    </source>
</evidence>
<comment type="subcellular location">
    <subcellularLocation>
        <location evidence="2">Membrane</location>
        <topology evidence="2">Multi-pass membrane protein</topology>
    </subcellularLocation>
</comment>
<reference evidence="15 16" key="1">
    <citation type="submission" date="2023-01" db="EMBL/GenBank/DDBJ databases">
        <title>Novel species of the genus Vogesella isolated from rivers.</title>
        <authorList>
            <person name="Lu H."/>
        </authorList>
    </citation>
    <scope>NUCLEOTIDE SEQUENCE [LARGE SCALE GENOMIC DNA]</scope>
    <source>
        <strain evidence="15 16">DC21W</strain>
    </source>
</reference>
<name>A0ABT5IZJ4_9NEIS</name>
<keyword evidence="11" id="KW-0902">Two-component regulatory system</keyword>
<evidence type="ECO:0000256" key="9">
    <source>
        <dbReference type="ARBA" id="ARBA00022840"/>
    </source>
</evidence>
<evidence type="ECO:0000256" key="2">
    <source>
        <dbReference type="ARBA" id="ARBA00004141"/>
    </source>
</evidence>
<evidence type="ECO:0000256" key="11">
    <source>
        <dbReference type="ARBA" id="ARBA00023012"/>
    </source>
</evidence>
<dbReference type="SMART" id="SM00388">
    <property type="entry name" value="HisKA"/>
    <property type="match status" value="1"/>
</dbReference>
<dbReference type="InterPro" id="IPR003661">
    <property type="entry name" value="HisK_dim/P_dom"/>
</dbReference>
<dbReference type="RefSeq" id="WP_272752292.1">
    <property type="nucleotide sequence ID" value="NZ_JAQQLF010000014.1"/>
</dbReference>
<dbReference type="SMART" id="SM00387">
    <property type="entry name" value="HATPase_c"/>
    <property type="match status" value="1"/>
</dbReference>
<dbReference type="Pfam" id="PF02518">
    <property type="entry name" value="HATPase_c"/>
    <property type="match status" value="1"/>
</dbReference>
<feature type="transmembrane region" description="Helical" evidence="12">
    <location>
        <begin position="147"/>
        <end position="165"/>
    </location>
</feature>
<dbReference type="Gene3D" id="1.10.287.130">
    <property type="match status" value="1"/>
</dbReference>
<dbReference type="CDD" id="cd00082">
    <property type="entry name" value="HisKA"/>
    <property type="match status" value="1"/>
</dbReference>
<comment type="caution">
    <text evidence="15">The sequence shown here is derived from an EMBL/GenBank/DDBJ whole genome shotgun (WGS) entry which is preliminary data.</text>
</comment>
<keyword evidence="12" id="KW-0472">Membrane</keyword>
<dbReference type="InterPro" id="IPR005467">
    <property type="entry name" value="His_kinase_dom"/>
</dbReference>
<proteinExistence type="predicted"/>
<evidence type="ECO:0000256" key="1">
    <source>
        <dbReference type="ARBA" id="ARBA00000085"/>
    </source>
</evidence>
<keyword evidence="5" id="KW-0808">Transferase</keyword>
<dbReference type="SUPFAM" id="SSF55874">
    <property type="entry name" value="ATPase domain of HSP90 chaperone/DNA topoisomerase II/histidine kinase"/>
    <property type="match status" value="1"/>
</dbReference>
<evidence type="ECO:0000256" key="3">
    <source>
        <dbReference type="ARBA" id="ARBA00012438"/>
    </source>
</evidence>
<evidence type="ECO:0000313" key="16">
    <source>
        <dbReference type="Proteomes" id="UP001219956"/>
    </source>
</evidence>
<comment type="catalytic activity">
    <reaction evidence="1">
        <text>ATP + protein L-histidine = ADP + protein N-phospho-L-histidine.</text>
        <dbReference type="EC" id="2.7.13.3"/>
    </reaction>
</comment>
<keyword evidence="7" id="KW-0547">Nucleotide-binding</keyword>
<keyword evidence="4" id="KW-0597">Phosphoprotein</keyword>
<keyword evidence="9 15" id="KW-0067">ATP-binding</keyword>